<comment type="caution">
    <text evidence="2">The sequence shown here is derived from an EMBL/GenBank/DDBJ whole genome shotgun (WGS) entry which is preliminary data.</text>
</comment>
<dbReference type="EMBL" id="WJPP01000002">
    <property type="protein sequence ID" value="MRH78049.1"/>
    <property type="molecule type" value="Genomic_DNA"/>
</dbReference>
<dbReference type="AlphaFoldDB" id="A0A6N7QRM1"/>
<evidence type="ECO:0000313" key="2">
    <source>
        <dbReference type="EMBL" id="MRH78049.1"/>
    </source>
</evidence>
<name>A0A6N7QRM1_9GAMM</name>
<protein>
    <submittedName>
        <fullName evidence="2">DUF2244 domain-containing protein</fullName>
    </submittedName>
</protein>
<organism evidence="2 3">
    <name type="scientific">Spiribacter salilacus</name>
    <dbReference type="NCBI Taxonomy" id="2664894"/>
    <lineage>
        <taxon>Bacteria</taxon>
        <taxon>Pseudomonadati</taxon>
        <taxon>Pseudomonadota</taxon>
        <taxon>Gammaproteobacteria</taxon>
        <taxon>Chromatiales</taxon>
        <taxon>Ectothiorhodospiraceae</taxon>
        <taxon>Spiribacter</taxon>
    </lineage>
</organism>
<keyword evidence="1" id="KW-0472">Membrane</keyword>
<dbReference type="Pfam" id="PF10003">
    <property type="entry name" value="DUF2244"/>
    <property type="match status" value="1"/>
</dbReference>
<keyword evidence="3" id="KW-1185">Reference proteome</keyword>
<accession>A0A6N7QRM1</accession>
<feature type="transmembrane region" description="Helical" evidence="1">
    <location>
        <begin position="31"/>
        <end position="55"/>
    </location>
</feature>
<evidence type="ECO:0000256" key="1">
    <source>
        <dbReference type="SAM" id="Phobius"/>
    </source>
</evidence>
<dbReference type="InterPro" id="IPR019253">
    <property type="entry name" value="DUF2244_TM"/>
</dbReference>
<dbReference type="RefSeq" id="WP_153719087.1">
    <property type="nucleotide sequence ID" value="NZ_WJPP01000002.1"/>
</dbReference>
<gene>
    <name evidence="2" type="ORF">GH984_04955</name>
</gene>
<dbReference type="Proteomes" id="UP000433788">
    <property type="component" value="Unassembled WGS sequence"/>
</dbReference>
<reference evidence="2 3" key="1">
    <citation type="submission" date="2019-11" db="EMBL/GenBank/DDBJ databases">
        <authorList>
            <person name="Zhang X.Y."/>
        </authorList>
    </citation>
    <scope>NUCLEOTIDE SEQUENCE [LARGE SCALE GENOMIC DNA]</scope>
    <source>
        <strain evidence="2 3">C176</strain>
    </source>
</reference>
<keyword evidence="1" id="KW-1133">Transmembrane helix</keyword>
<evidence type="ECO:0000313" key="3">
    <source>
        <dbReference type="Proteomes" id="UP000433788"/>
    </source>
</evidence>
<sequence length="175" mass="19361">MTTQASTDSLAGRRFVLAPNIAPNWPQTVRIFIGLSAVCLGIGVVCAACGLWPILTFAGLEVLALGAALYVSARRSLDREVINVTDNNIRIEKGRGRVEQAYEMERAWTQVELRRLSRRWDETQLVLRSRDREVTLGSFLDPDERLSLARELKGCIGPMARCGGTLFRTLGEKAG</sequence>
<proteinExistence type="predicted"/>
<keyword evidence="1" id="KW-0812">Transmembrane</keyword>